<dbReference type="Gene3D" id="3.80.30.30">
    <property type="match status" value="1"/>
</dbReference>
<dbReference type="PANTHER" id="PTHR43432:SF3">
    <property type="entry name" value="SLR0285 PROTEIN"/>
    <property type="match status" value="1"/>
</dbReference>
<dbReference type="AlphaFoldDB" id="A0A562B338"/>
<reference evidence="6 7" key="1">
    <citation type="submission" date="2019-07" db="EMBL/GenBank/DDBJ databases">
        <title>Genome sequencing of lignin-degrading bacterial isolates.</title>
        <authorList>
            <person name="Gladden J."/>
        </authorList>
    </citation>
    <scope>NUCLEOTIDE SEQUENCE [LARGE SCALE GENOMIC DNA]</scope>
    <source>
        <strain evidence="6 7">J11</strain>
    </source>
</reference>
<evidence type="ECO:0000313" key="7">
    <source>
        <dbReference type="Proteomes" id="UP000318141"/>
    </source>
</evidence>
<evidence type="ECO:0000259" key="5">
    <source>
        <dbReference type="PROSITE" id="PS51918"/>
    </source>
</evidence>
<dbReference type="EMBL" id="VLJN01000065">
    <property type="protein sequence ID" value="TWG79310.1"/>
    <property type="molecule type" value="Genomic_DNA"/>
</dbReference>
<dbReference type="CDD" id="cd01335">
    <property type="entry name" value="Radical_SAM"/>
    <property type="match status" value="1"/>
</dbReference>
<dbReference type="InterPro" id="IPR040086">
    <property type="entry name" value="MJ0683-like"/>
</dbReference>
<dbReference type="Pfam" id="PF04055">
    <property type="entry name" value="Radical_SAM"/>
    <property type="match status" value="1"/>
</dbReference>
<dbReference type="SFLD" id="SFLDG01084">
    <property type="entry name" value="Uncharacterised_Radical_SAM_Su"/>
    <property type="match status" value="1"/>
</dbReference>
<protein>
    <submittedName>
        <fullName evidence="6">DNA repair photolyase</fullName>
    </submittedName>
</protein>
<dbReference type="InterPro" id="IPR007197">
    <property type="entry name" value="rSAM"/>
</dbReference>
<gene>
    <name evidence="6" type="ORF">L602_000700001260</name>
</gene>
<keyword evidence="2" id="KW-0408">Iron</keyword>
<feature type="domain" description="Radical SAM core" evidence="5">
    <location>
        <begin position="105"/>
        <end position="342"/>
    </location>
</feature>
<dbReference type="PROSITE" id="PS51918">
    <property type="entry name" value="RADICAL_SAM"/>
    <property type="match status" value="1"/>
</dbReference>
<evidence type="ECO:0000313" key="6">
    <source>
        <dbReference type="EMBL" id="TWG79310.1"/>
    </source>
</evidence>
<dbReference type="SUPFAM" id="SSF102114">
    <property type="entry name" value="Radical SAM enzymes"/>
    <property type="match status" value="1"/>
</dbReference>
<keyword evidence="1" id="KW-0479">Metal-binding</keyword>
<dbReference type="Proteomes" id="UP000318141">
    <property type="component" value="Unassembled WGS sequence"/>
</dbReference>
<feature type="compositionally biased region" description="Basic and acidic residues" evidence="4">
    <location>
        <begin position="37"/>
        <end position="46"/>
    </location>
</feature>
<dbReference type="SMART" id="SM00729">
    <property type="entry name" value="Elp3"/>
    <property type="match status" value="1"/>
</dbReference>
<evidence type="ECO:0000256" key="1">
    <source>
        <dbReference type="ARBA" id="ARBA00022723"/>
    </source>
</evidence>
<accession>A0A562B338</accession>
<keyword evidence="3" id="KW-0411">Iron-sulfur</keyword>
<dbReference type="GO" id="GO:0051536">
    <property type="term" value="F:iron-sulfur cluster binding"/>
    <property type="evidence" value="ECO:0007669"/>
    <property type="project" value="UniProtKB-KW"/>
</dbReference>
<name>A0A562B338_9BURK</name>
<dbReference type="InterPro" id="IPR058240">
    <property type="entry name" value="rSAM_sf"/>
</dbReference>
<proteinExistence type="predicted"/>
<feature type="region of interest" description="Disordered" evidence="4">
    <location>
        <begin position="1"/>
        <end position="57"/>
    </location>
</feature>
<dbReference type="InterPro" id="IPR006638">
    <property type="entry name" value="Elp3/MiaA/NifB-like_rSAM"/>
</dbReference>
<dbReference type="PANTHER" id="PTHR43432">
    <property type="entry name" value="SLR0285 PROTEIN"/>
    <property type="match status" value="1"/>
</dbReference>
<feature type="compositionally biased region" description="Basic and acidic residues" evidence="4">
    <location>
        <begin position="1"/>
        <end position="14"/>
    </location>
</feature>
<dbReference type="SFLD" id="SFLDS00029">
    <property type="entry name" value="Radical_SAM"/>
    <property type="match status" value="1"/>
</dbReference>
<evidence type="ECO:0000256" key="2">
    <source>
        <dbReference type="ARBA" id="ARBA00023004"/>
    </source>
</evidence>
<keyword evidence="7" id="KW-1185">Reference proteome</keyword>
<dbReference type="GO" id="GO:0016829">
    <property type="term" value="F:lyase activity"/>
    <property type="evidence" value="ECO:0007669"/>
    <property type="project" value="UniProtKB-KW"/>
</dbReference>
<organism evidence="6 7">
    <name type="scientific">Cupriavidus gilardii J11</name>
    <dbReference type="NCBI Taxonomy" id="936133"/>
    <lineage>
        <taxon>Bacteria</taxon>
        <taxon>Pseudomonadati</taxon>
        <taxon>Pseudomonadota</taxon>
        <taxon>Betaproteobacteria</taxon>
        <taxon>Burkholderiales</taxon>
        <taxon>Burkholderiaceae</taxon>
        <taxon>Cupriavidus</taxon>
    </lineage>
</organism>
<evidence type="ECO:0000256" key="4">
    <source>
        <dbReference type="SAM" id="MobiDB-lite"/>
    </source>
</evidence>
<dbReference type="OrthoDB" id="9785699at2"/>
<dbReference type="NCBIfam" id="NF033668">
    <property type="entry name" value="rSAM_PA0069"/>
    <property type="match status" value="1"/>
</dbReference>
<keyword evidence="6" id="KW-0456">Lyase</keyword>
<sequence length="402" mass="45430">MKDADRYVREREPQDEAASLPLRARKGRGAVSNLQGRFERDIREPFDDGWSGSEEDTRPVALADHGHEAAAGERDQHDTGPALPRLVTQVTGEQARSILTRNASPDIPFNTSLNPYRGCEHGCIYCFARPTHAYLDLSPGLDFETRLFAKENAAERLREALSKPSYRCETIALGVNTDAYQPIERTRRITRDVLQVLHDCHHPVGLITKSSLIERDIDLLAPMAARRLSVAAITITTLDADIARTLEPRAATPSRRLRTIRTLTEAGIPVGVSVAPVIPFITEPDLERVLEAAREAGAVYANYIVLRLPWEVDPLFQQWLRAHFPDRAERVMNRVRDMRGGKDYDANFATRMRGTGIWADLMRQRFYKAAERLGFRYERFDLDTSQFVPPAAPRDTRQGTLF</sequence>
<comment type="caution">
    <text evidence="6">The sequence shown here is derived from an EMBL/GenBank/DDBJ whole genome shotgun (WGS) entry which is preliminary data.</text>
</comment>
<evidence type="ECO:0000256" key="3">
    <source>
        <dbReference type="ARBA" id="ARBA00023014"/>
    </source>
</evidence>
<dbReference type="GO" id="GO:0046872">
    <property type="term" value="F:metal ion binding"/>
    <property type="evidence" value="ECO:0007669"/>
    <property type="project" value="UniProtKB-KW"/>
</dbReference>